<evidence type="ECO:0000256" key="2">
    <source>
        <dbReference type="SAM" id="SignalP"/>
    </source>
</evidence>
<keyword evidence="2" id="KW-0732">Signal</keyword>
<proteinExistence type="evidence at transcript level"/>
<feature type="region of interest" description="Disordered" evidence="1">
    <location>
        <begin position="70"/>
        <end position="95"/>
    </location>
</feature>
<gene>
    <name evidence="3" type="primary">APR1</name>
</gene>
<dbReference type="VEuPathDB" id="ToxoDB:SN3_00401470"/>
<dbReference type="EMBL" id="FJ222456">
    <property type="protein sequence ID" value="ACI31555.1"/>
    <property type="molecule type" value="mRNA"/>
</dbReference>
<accession>B6EBF2</accession>
<dbReference type="AlphaFoldDB" id="B6EBF2"/>
<evidence type="ECO:0000256" key="1">
    <source>
        <dbReference type="SAM" id="MobiDB-lite"/>
    </source>
</evidence>
<protein>
    <submittedName>
        <fullName evidence="3">Apical protein 1</fullName>
    </submittedName>
</protein>
<reference evidence="3" key="1">
    <citation type="submission" date="2008-09" db="EMBL/GenBank/DDBJ databases">
        <title>SnAPR1 is a novel apical protein of Sarcocystis neurona merozoites.</title>
        <authorList>
            <person name="Zhang D."/>
            <person name="Herman R."/>
            <person name="Howe D.K."/>
        </authorList>
    </citation>
    <scope>NUCLEOTIDE SEQUENCE</scope>
    <source>
        <strain evidence="3">SN3</strain>
    </source>
</reference>
<sequence length="143" mass="16249">MKRRCNFRKELVSFFWLFVLLGAANVFGIYADDECQPLLEHADDDTPPETPIRPERPVSLSGFLHKLLQRGREHRPKSPASRTARMGRQSDDAKQRRAGVLYTNLLDYVFEAPEVEPKTTFWGGVKQLPAGSVAMTGFTMLPR</sequence>
<name>B6EBF2_SARNE</name>
<feature type="signal peptide" evidence="2">
    <location>
        <begin position="1"/>
        <end position="31"/>
    </location>
</feature>
<organism evidence="3">
    <name type="scientific">Sarcocystis neurona</name>
    <dbReference type="NCBI Taxonomy" id="42890"/>
    <lineage>
        <taxon>Eukaryota</taxon>
        <taxon>Sar</taxon>
        <taxon>Alveolata</taxon>
        <taxon>Apicomplexa</taxon>
        <taxon>Conoidasida</taxon>
        <taxon>Coccidia</taxon>
        <taxon>Eucoccidiorida</taxon>
        <taxon>Eimeriorina</taxon>
        <taxon>Sarcocystidae</taxon>
        <taxon>Sarcocystis</taxon>
    </lineage>
</organism>
<evidence type="ECO:0000313" key="3">
    <source>
        <dbReference type="EMBL" id="ACI31555.1"/>
    </source>
</evidence>
<feature type="chain" id="PRO_5002842283" evidence="2">
    <location>
        <begin position="32"/>
        <end position="143"/>
    </location>
</feature>